<dbReference type="OrthoDB" id="9758957at2"/>
<feature type="domain" description="GP-PDE" evidence="1">
    <location>
        <begin position="11"/>
        <end position="279"/>
    </location>
</feature>
<reference evidence="3" key="1">
    <citation type="submission" date="2016-11" db="EMBL/GenBank/DDBJ databases">
        <authorList>
            <person name="Varghese N."/>
            <person name="Submissions S."/>
        </authorList>
    </citation>
    <scope>NUCLEOTIDE SEQUENCE [LARGE SCALE GENOMIC DNA]</scope>
    <source>
        <strain evidence="3">DSM 19514</strain>
    </source>
</reference>
<keyword evidence="3" id="KW-1185">Reference proteome</keyword>
<accession>A0A1M4XUW0</accession>
<dbReference type="InterPro" id="IPR017946">
    <property type="entry name" value="PLC-like_Pdiesterase_TIM-brl"/>
</dbReference>
<sequence>MMSNPWISRRVLCYAHRGGALEAPSSTVFAVERAIFAGASAIEIDVHPTKDLEAVCLHDDSVERTTDGSGNVRDLTLEEIRGLDAAYYFGNNDSEEDHQLSEDAYPYRGLAKEDPKFRVPTLKEVVEAAKNTFLNIDIKEDLGSEAEFEAKVVSEIVERDLIDSTIFASFLQAPLDRIRDQFPELYTAASPEEALHFYNDFLADRHRPETLPLPYVALQIPGSYGGIEYLDASFVEFAHDCGVAVHVWTINERSQMEHLVEVGVDGIITDRSSICATTLSDLKVAYQP</sequence>
<dbReference type="Gene3D" id="3.20.20.190">
    <property type="entry name" value="Phosphatidylinositol (PI) phosphodiesterase"/>
    <property type="match status" value="1"/>
</dbReference>
<dbReference type="SUPFAM" id="SSF51695">
    <property type="entry name" value="PLC-like phosphodiesterases"/>
    <property type="match status" value="1"/>
</dbReference>
<dbReference type="GO" id="GO:0008081">
    <property type="term" value="F:phosphoric diester hydrolase activity"/>
    <property type="evidence" value="ECO:0007669"/>
    <property type="project" value="InterPro"/>
</dbReference>
<name>A0A1M4XUW0_9ACTN</name>
<proteinExistence type="predicted"/>
<gene>
    <name evidence="2" type="ORF">SAMN02745225_02148</name>
</gene>
<dbReference type="GO" id="GO:0006629">
    <property type="term" value="P:lipid metabolic process"/>
    <property type="evidence" value="ECO:0007669"/>
    <property type="project" value="InterPro"/>
</dbReference>
<organism evidence="2 3">
    <name type="scientific">Ferrithrix thermotolerans DSM 19514</name>
    <dbReference type="NCBI Taxonomy" id="1121881"/>
    <lineage>
        <taxon>Bacteria</taxon>
        <taxon>Bacillati</taxon>
        <taxon>Actinomycetota</taxon>
        <taxon>Acidimicrobiia</taxon>
        <taxon>Acidimicrobiales</taxon>
        <taxon>Acidimicrobiaceae</taxon>
        <taxon>Ferrithrix</taxon>
    </lineage>
</organism>
<dbReference type="PANTHER" id="PTHR46211:SF14">
    <property type="entry name" value="GLYCEROPHOSPHODIESTER PHOSPHODIESTERASE"/>
    <property type="match status" value="1"/>
</dbReference>
<dbReference type="AlphaFoldDB" id="A0A1M4XUW0"/>
<dbReference type="STRING" id="1121881.SAMN02745225_02148"/>
<protein>
    <submittedName>
        <fullName evidence="2">Glycerophosphoryl diester phosphodiesterase</fullName>
    </submittedName>
</protein>
<evidence type="ECO:0000313" key="3">
    <source>
        <dbReference type="Proteomes" id="UP000184295"/>
    </source>
</evidence>
<dbReference type="Proteomes" id="UP000184295">
    <property type="component" value="Unassembled WGS sequence"/>
</dbReference>
<evidence type="ECO:0000313" key="2">
    <source>
        <dbReference type="EMBL" id="SHE97364.1"/>
    </source>
</evidence>
<dbReference type="PANTHER" id="PTHR46211">
    <property type="entry name" value="GLYCEROPHOSPHORYL DIESTER PHOSPHODIESTERASE"/>
    <property type="match status" value="1"/>
</dbReference>
<dbReference type="Pfam" id="PF03009">
    <property type="entry name" value="GDPD"/>
    <property type="match status" value="1"/>
</dbReference>
<dbReference type="InterPro" id="IPR030395">
    <property type="entry name" value="GP_PDE_dom"/>
</dbReference>
<evidence type="ECO:0000259" key="1">
    <source>
        <dbReference type="PROSITE" id="PS51704"/>
    </source>
</evidence>
<dbReference type="EMBL" id="FQUL01000046">
    <property type="protein sequence ID" value="SHE97364.1"/>
    <property type="molecule type" value="Genomic_DNA"/>
</dbReference>
<dbReference type="PROSITE" id="PS51704">
    <property type="entry name" value="GP_PDE"/>
    <property type="match status" value="1"/>
</dbReference>